<evidence type="ECO:0000313" key="2">
    <source>
        <dbReference type="Proteomes" id="UP001054837"/>
    </source>
</evidence>
<dbReference type="EMBL" id="BPLQ01007549">
    <property type="protein sequence ID" value="GIY30797.1"/>
    <property type="molecule type" value="Genomic_DNA"/>
</dbReference>
<dbReference type="AlphaFoldDB" id="A0AAV4SDD0"/>
<protein>
    <submittedName>
        <fullName evidence="1">Uncharacterized protein</fullName>
    </submittedName>
</protein>
<dbReference type="Proteomes" id="UP001054837">
    <property type="component" value="Unassembled WGS sequence"/>
</dbReference>
<sequence>MFSCRNIPRLSTQFSMAFEPINPSILVPSDVDQKHLYLANLYFGIAFFAQSNNSIPNDLSNPSFSKFWSKSRELESNSFSKTDSKTFHLTFLKFQEVLDVSPLYQEG</sequence>
<comment type="caution">
    <text evidence="1">The sequence shown here is derived from an EMBL/GenBank/DDBJ whole genome shotgun (WGS) entry which is preliminary data.</text>
</comment>
<evidence type="ECO:0000313" key="1">
    <source>
        <dbReference type="EMBL" id="GIY30797.1"/>
    </source>
</evidence>
<gene>
    <name evidence="1" type="ORF">CDAR_217881</name>
</gene>
<accession>A0AAV4SDD0</accession>
<proteinExistence type="predicted"/>
<name>A0AAV4SDD0_9ARAC</name>
<reference evidence="1 2" key="1">
    <citation type="submission" date="2021-06" db="EMBL/GenBank/DDBJ databases">
        <title>Caerostris darwini draft genome.</title>
        <authorList>
            <person name="Kono N."/>
            <person name="Arakawa K."/>
        </authorList>
    </citation>
    <scope>NUCLEOTIDE SEQUENCE [LARGE SCALE GENOMIC DNA]</scope>
</reference>
<keyword evidence="2" id="KW-1185">Reference proteome</keyword>
<organism evidence="1 2">
    <name type="scientific">Caerostris darwini</name>
    <dbReference type="NCBI Taxonomy" id="1538125"/>
    <lineage>
        <taxon>Eukaryota</taxon>
        <taxon>Metazoa</taxon>
        <taxon>Ecdysozoa</taxon>
        <taxon>Arthropoda</taxon>
        <taxon>Chelicerata</taxon>
        <taxon>Arachnida</taxon>
        <taxon>Araneae</taxon>
        <taxon>Araneomorphae</taxon>
        <taxon>Entelegynae</taxon>
        <taxon>Araneoidea</taxon>
        <taxon>Araneidae</taxon>
        <taxon>Caerostris</taxon>
    </lineage>
</organism>